<feature type="transmembrane region" description="Helical" evidence="6">
    <location>
        <begin position="240"/>
        <end position="265"/>
    </location>
</feature>
<protein>
    <submittedName>
        <fullName evidence="8">ABC transporter permease</fullName>
    </submittedName>
</protein>
<dbReference type="InterPro" id="IPR003838">
    <property type="entry name" value="ABC3_permease_C"/>
</dbReference>
<dbReference type="Proteomes" id="UP001524587">
    <property type="component" value="Unassembled WGS sequence"/>
</dbReference>
<reference evidence="8 9" key="1">
    <citation type="submission" date="2022-06" db="EMBL/GenBank/DDBJ databases">
        <title>Endosaccharibacter gen. nov., sp. nov., endophytic bacteria isolated from sugarcane.</title>
        <authorList>
            <person name="Pitiwittayakul N."/>
            <person name="Yukphan P."/>
            <person name="Charoenyingcharoen P."/>
            <person name="Tanasupawat S."/>
        </authorList>
    </citation>
    <scope>NUCLEOTIDE SEQUENCE [LARGE SCALE GENOMIC DNA]</scope>
    <source>
        <strain evidence="8 9">KSS8</strain>
    </source>
</reference>
<evidence type="ECO:0000256" key="1">
    <source>
        <dbReference type="ARBA" id="ARBA00004651"/>
    </source>
</evidence>
<comment type="caution">
    <text evidence="8">The sequence shown here is derived from an EMBL/GenBank/DDBJ whole genome shotgun (WGS) entry which is preliminary data.</text>
</comment>
<dbReference type="EMBL" id="JAMSKV010000007">
    <property type="protein sequence ID" value="MCQ8278727.1"/>
    <property type="molecule type" value="Genomic_DNA"/>
</dbReference>
<keyword evidence="4 6" id="KW-1133">Transmembrane helix</keyword>
<proteinExistence type="predicted"/>
<evidence type="ECO:0000313" key="8">
    <source>
        <dbReference type="EMBL" id="MCQ8278727.1"/>
    </source>
</evidence>
<evidence type="ECO:0000259" key="7">
    <source>
        <dbReference type="Pfam" id="PF02687"/>
    </source>
</evidence>
<evidence type="ECO:0000256" key="3">
    <source>
        <dbReference type="ARBA" id="ARBA00022692"/>
    </source>
</evidence>
<organism evidence="8 9">
    <name type="scientific">Endosaccharibacter trunci</name>
    <dbReference type="NCBI Taxonomy" id="2812733"/>
    <lineage>
        <taxon>Bacteria</taxon>
        <taxon>Pseudomonadati</taxon>
        <taxon>Pseudomonadota</taxon>
        <taxon>Alphaproteobacteria</taxon>
        <taxon>Acetobacterales</taxon>
        <taxon>Acetobacteraceae</taxon>
        <taxon>Endosaccharibacter</taxon>
    </lineage>
</organism>
<keyword evidence="5 6" id="KW-0472">Membrane</keyword>
<comment type="subcellular location">
    <subcellularLocation>
        <location evidence="1">Cell membrane</location>
        <topology evidence="1">Multi-pass membrane protein</topology>
    </subcellularLocation>
</comment>
<dbReference type="PANTHER" id="PTHR47755">
    <property type="entry name" value="CELL DIVISION PROTEIN FTSX"/>
    <property type="match status" value="1"/>
</dbReference>
<gene>
    <name evidence="8" type="ORF">NFI95_09705</name>
</gene>
<dbReference type="InterPro" id="IPR004513">
    <property type="entry name" value="FtsX"/>
</dbReference>
<evidence type="ECO:0000256" key="4">
    <source>
        <dbReference type="ARBA" id="ARBA00022989"/>
    </source>
</evidence>
<keyword evidence="9" id="KW-1185">Reference proteome</keyword>
<evidence type="ECO:0000256" key="5">
    <source>
        <dbReference type="ARBA" id="ARBA00023136"/>
    </source>
</evidence>
<evidence type="ECO:0000256" key="2">
    <source>
        <dbReference type="ARBA" id="ARBA00022475"/>
    </source>
</evidence>
<evidence type="ECO:0000313" key="9">
    <source>
        <dbReference type="Proteomes" id="UP001524587"/>
    </source>
</evidence>
<keyword evidence="3 6" id="KW-0812">Transmembrane</keyword>
<dbReference type="PANTHER" id="PTHR47755:SF1">
    <property type="entry name" value="CELL DIVISION PROTEIN FTSX"/>
    <property type="match status" value="1"/>
</dbReference>
<feature type="transmembrane region" description="Helical" evidence="6">
    <location>
        <begin position="187"/>
        <end position="206"/>
    </location>
</feature>
<feature type="transmembrane region" description="Helical" evidence="6">
    <location>
        <begin position="295"/>
        <end position="316"/>
    </location>
</feature>
<keyword evidence="2" id="KW-1003">Cell membrane</keyword>
<evidence type="ECO:0000256" key="6">
    <source>
        <dbReference type="SAM" id="Phobius"/>
    </source>
</evidence>
<accession>A0ABT1W778</accession>
<feature type="domain" description="ABC3 transporter permease C-terminal" evidence="7">
    <location>
        <begin position="189"/>
        <end position="284"/>
    </location>
</feature>
<sequence length="328" mass="33319">MARASVTRLTGRPLLSRRQDGLALRRAMPDRLLPALVAAMTFLAALALAGAVGASLLAQRWNNGAAAIMTIQVPDADAPAATGAGKRGDAVLAVLSHDPAFAAAIPVDRARLAALLAPWLGGAGGSGTGAPALSLPGVIQARLRPGVDPPADLAARLESAAPGTLAERNQPWTARLVALTRSLQACAALALLVVTGVAVAVVAAATRAGLAARRHSIEIVHGLGAGDGYIAGRFARRTTVLALSGGIIGTILSVPLLLLLCRLGAPFASGAALPPTLPDGDLAAYLSDALARVPLPLWIALPLLPPVSASIGWLTAQFTVRAWLRRLP</sequence>
<name>A0ABT1W778_9PROT</name>
<dbReference type="RefSeq" id="WP_422864204.1">
    <property type="nucleotide sequence ID" value="NZ_JAMSKV010000007.1"/>
</dbReference>
<dbReference type="Pfam" id="PF02687">
    <property type="entry name" value="FtsX"/>
    <property type="match status" value="1"/>
</dbReference>